<evidence type="ECO:0000313" key="2">
    <source>
        <dbReference type="EMBL" id="GAG18362.1"/>
    </source>
</evidence>
<dbReference type="EMBL" id="BARS01034096">
    <property type="protein sequence ID" value="GAG18362.1"/>
    <property type="molecule type" value="Genomic_DNA"/>
</dbReference>
<keyword evidence="1" id="KW-1133">Transmembrane helix</keyword>
<protein>
    <submittedName>
        <fullName evidence="2">Uncharacterized protein</fullName>
    </submittedName>
</protein>
<keyword evidence="1" id="KW-0812">Transmembrane</keyword>
<keyword evidence="1" id="KW-0472">Membrane</keyword>
<feature type="transmembrane region" description="Helical" evidence="1">
    <location>
        <begin position="12"/>
        <end position="29"/>
    </location>
</feature>
<proteinExistence type="predicted"/>
<name>X0W4Y0_9ZZZZ</name>
<reference evidence="2" key="1">
    <citation type="journal article" date="2014" name="Front. Microbiol.">
        <title>High frequency of phylogenetically diverse reductive dehalogenase-homologous genes in deep subseafloor sedimentary metagenomes.</title>
        <authorList>
            <person name="Kawai M."/>
            <person name="Futagami T."/>
            <person name="Toyoda A."/>
            <person name="Takaki Y."/>
            <person name="Nishi S."/>
            <person name="Hori S."/>
            <person name="Arai W."/>
            <person name="Tsubouchi T."/>
            <person name="Morono Y."/>
            <person name="Uchiyama I."/>
            <person name="Ito T."/>
            <person name="Fujiyama A."/>
            <person name="Inagaki F."/>
            <person name="Takami H."/>
        </authorList>
    </citation>
    <scope>NUCLEOTIDE SEQUENCE</scope>
    <source>
        <strain evidence="2">Expedition CK06-06</strain>
    </source>
</reference>
<dbReference type="AlphaFoldDB" id="X0W4Y0"/>
<comment type="caution">
    <text evidence="2">The sequence shown here is derived from an EMBL/GenBank/DDBJ whole genome shotgun (WGS) entry which is preliminary data.</text>
</comment>
<sequence length="182" mass="21129">MAIRDSMKNKSRAIILVFIILLFIFTYSLNKYNKEQHRCDNIQQSYLDFSIYSNKSILSNNETDFYITFILKNNRTKATCIHSELDIGATLYVNLKGPMGSIKLISGQAKMADSKEYLNEKKEVTINVAQYNGLYTIQNQSGKYIIDFNWDIEGQYTITATYHHVYSNIEIDSNELMFIIQL</sequence>
<accession>X0W4Y0</accession>
<organism evidence="2">
    <name type="scientific">marine sediment metagenome</name>
    <dbReference type="NCBI Taxonomy" id="412755"/>
    <lineage>
        <taxon>unclassified sequences</taxon>
        <taxon>metagenomes</taxon>
        <taxon>ecological metagenomes</taxon>
    </lineage>
</organism>
<gene>
    <name evidence="2" type="ORF">S01H1_52724</name>
</gene>
<evidence type="ECO:0000256" key="1">
    <source>
        <dbReference type="SAM" id="Phobius"/>
    </source>
</evidence>